<keyword evidence="4" id="KW-1185">Reference proteome</keyword>
<dbReference type="Proteomes" id="UP001596012">
    <property type="component" value="Unassembled WGS sequence"/>
</dbReference>
<keyword evidence="2" id="KW-0812">Transmembrane</keyword>
<feature type="compositionally biased region" description="Pro residues" evidence="1">
    <location>
        <begin position="149"/>
        <end position="164"/>
    </location>
</feature>
<feature type="region of interest" description="Disordered" evidence="1">
    <location>
        <begin position="106"/>
        <end position="200"/>
    </location>
</feature>
<proteinExistence type="predicted"/>
<evidence type="ECO:0000313" key="4">
    <source>
        <dbReference type="Proteomes" id="UP001596012"/>
    </source>
</evidence>
<feature type="transmembrane region" description="Helical" evidence="2">
    <location>
        <begin position="55"/>
        <end position="76"/>
    </location>
</feature>
<protein>
    <recommendedName>
        <fullName evidence="5">TcpE family protein</fullName>
    </recommendedName>
</protein>
<gene>
    <name evidence="3" type="ORF">ACFPH6_32835</name>
</gene>
<dbReference type="EMBL" id="JBHSFG010000059">
    <property type="protein sequence ID" value="MFC4469249.1"/>
    <property type="molecule type" value="Genomic_DNA"/>
</dbReference>
<accession>A0ABV8YVL6</accession>
<keyword evidence="2" id="KW-1133">Transmembrane helix</keyword>
<feature type="compositionally biased region" description="Low complexity" evidence="1">
    <location>
        <begin position="132"/>
        <end position="142"/>
    </location>
</feature>
<dbReference type="RefSeq" id="WP_386347908.1">
    <property type="nucleotide sequence ID" value="NZ_JBHSFG010000059.1"/>
</dbReference>
<evidence type="ECO:0000313" key="3">
    <source>
        <dbReference type="EMBL" id="MFC4469249.1"/>
    </source>
</evidence>
<evidence type="ECO:0000256" key="1">
    <source>
        <dbReference type="SAM" id="MobiDB-lite"/>
    </source>
</evidence>
<evidence type="ECO:0008006" key="5">
    <source>
        <dbReference type="Google" id="ProtNLM"/>
    </source>
</evidence>
<evidence type="ECO:0000256" key="2">
    <source>
        <dbReference type="SAM" id="Phobius"/>
    </source>
</evidence>
<organism evidence="3 4">
    <name type="scientific">Streptomyces xiangluensis</name>
    <dbReference type="NCBI Taxonomy" id="2665720"/>
    <lineage>
        <taxon>Bacteria</taxon>
        <taxon>Bacillati</taxon>
        <taxon>Actinomycetota</taxon>
        <taxon>Actinomycetes</taxon>
        <taxon>Kitasatosporales</taxon>
        <taxon>Streptomycetaceae</taxon>
        <taxon>Streptomyces</taxon>
    </lineage>
</organism>
<comment type="caution">
    <text evidence="3">The sequence shown here is derived from an EMBL/GenBank/DDBJ whole genome shotgun (WGS) entry which is preliminary data.</text>
</comment>
<name>A0ABV8YVL6_9ACTN</name>
<sequence length="200" mass="20736">MSPAAAGRVGRFYTTARRHPWVLGKVADWKIPLGPYTPAQIAVAVGGGILLAKTISYWTMLGPVPIAAWLLAIWAVRRPKIQGRAPIQAALGWGLLIWQPHGGRIGGRAARDRAPHPLLGGFTIEDTPSPTPATTPSRPAQPHTRRAPHPSPPTAPPSTAPPSTPHHTKPAAPPAPAGPAGPVSGVQQLLTLASPGGGAR</sequence>
<keyword evidence="2" id="KW-0472">Membrane</keyword>
<reference evidence="4" key="1">
    <citation type="journal article" date="2019" name="Int. J. Syst. Evol. Microbiol.">
        <title>The Global Catalogue of Microorganisms (GCM) 10K type strain sequencing project: providing services to taxonomists for standard genome sequencing and annotation.</title>
        <authorList>
            <consortium name="The Broad Institute Genomics Platform"/>
            <consortium name="The Broad Institute Genome Sequencing Center for Infectious Disease"/>
            <person name="Wu L."/>
            <person name="Ma J."/>
        </authorList>
    </citation>
    <scope>NUCLEOTIDE SEQUENCE [LARGE SCALE GENOMIC DNA]</scope>
    <source>
        <strain evidence="4">DT43</strain>
    </source>
</reference>